<evidence type="ECO:0000313" key="6">
    <source>
        <dbReference type="Proteomes" id="UP000673691"/>
    </source>
</evidence>
<evidence type="ECO:0000256" key="1">
    <source>
        <dbReference type="ARBA" id="ARBA00004123"/>
    </source>
</evidence>
<protein>
    <submittedName>
        <fullName evidence="5">Uncharacterized protein</fullName>
    </submittedName>
</protein>
<dbReference type="GO" id="GO:0120231">
    <property type="term" value="C:DNA recombinase auxiliary factor complex"/>
    <property type="evidence" value="ECO:0007669"/>
    <property type="project" value="TreeGrafter"/>
</dbReference>
<dbReference type="AlphaFoldDB" id="A0A8H7ZT27"/>
<dbReference type="Proteomes" id="UP000673691">
    <property type="component" value="Unassembled WGS sequence"/>
</dbReference>
<evidence type="ECO:0000256" key="3">
    <source>
        <dbReference type="ARBA" id="ARBA00023242"/>
    </source>
</evidence>
<keyword evidence="6" id="KW-1185">Reference proteome</keyword>
<reference evidence="5 6" key="1">
    <citation type="journal article" name="Sci. Rep.">
        <title>Genome-scale phylogenetic analyses confirm Olpidium as the closest living zoosporic fungus to the non-flagellated, terrestrial fungi.</title>
        <authorList>
            <person name="Chang Y."/>
            <person name="Rochon D."/>
            <person name="Sekimoto S."/>
            <person name="Wang Y."/>
            <person name="Chovatia M."/>
            <person name="Sandor L."/>
            <person name="Salamov A."/>
            <person name="Grigoriev I.V."/>
            <person name="Stajich J.E."/>
            <person name="Spatafora J.W."/>
        </authorList>
    </citation>
    <scope>NUCLEOTIDE SEQUENCE [LARGE SCALE GENOMIC DNA]</scope>
    <source>
        <strain evidence="5">S191</strain>
    </source>
</reference>
<name>A0A8H7ZT27_9FUNG</name>
<dbReference type="GO" id="GO:0003690">
    <property type="term" value="F:double-stranded DNA binding"/>
    <property type="evidence" value="ECO:0007669"/>
    <property type="project" value="TreeGrafter"/>
</dbReference>
<comment type="caution">
    <text evidence="5">The sequence shown here is derived from an EMBL/GenBank/DDBJ whole genome shotgun (WGS) entry which is preliminary data.</text>
</comment>
<comment type="subcellular location">
    <subcellularLocation>
        <location evidence="1">Nucleus</location>
    </subcellularLocation>
</comment>
<accession>A0A8H7ZT27</accession>
<gene>
    <name evidence="5" type="ORF">BJ554DRAFT_547</name>
</gene>
<evidence type="ECO:0000313" key="5">
    <source>
        <dbReference type="EMBL" id="KAG5459103.1"/>
    </source>
</evidence>
<keyword evidence="3" id="KW-0539">Nucleus</keyword>
<dbReference type="PANTHER" id="PTHR15938:SF0">
    <property type="entry name" value="HOMOLOGOUS-PAIRING PROTEIN 2 HOMOLOG"/>
    <property type="match status" value="1"/>
</dbReference>
<proteinExistence type="predicted"/>
<dbReference type="GO" id="GO:0000794">
    <property type="term" value="C:condensed nuclear chromosome"/>
    <property type="evidence" value="ECO:0007669"/>
    <property type="project" value="TreeGrafter"/>
</dbReference>
<keyword evidence="4" id="KW-0469">Meiosis</keyword>
<dbReference type="OrthoDB" id="272266at2759"/>
<dbReference type="EMBL" id="JAEFCI010007368">
    <property type="protein sequence ID" value="KAG5459103.1"/>
    <property type="molecule type" value="Genomic_DNA"/>
</dbReference>
<evidence type="ECO:0000256" key="2">
    <source>
        <dbReference type="ARBA" id="ARBA00023172"/>
    </source>
</evidence>
<dbReference type="GO" id="GO:0010774">
    <property type="term" value="P:meiotic strand invasion involved in reciprocal meiotic recombination"/>
    <property type="evidence" value="ECO:0007669"/>
    <property type="project" value="TreeGrafter"/>
</dbReference>
<dbReference type="GO" id="GO:0007129">
    <property type="term" value="P:homologous chromosome pairing at meiosis"/>
    <property type="evidence" value="ECO:0007669"/>
    <property type="project" value="TreeGrafter"/>
</dbReference>
<dbReference type="PANTHER" id="PTHR15938">
    <property type="entry name" value="TBP-1 INTERACTING PROTEIN"/>
    <property type="match status" value="1"/>
</dbReference>
<keyword evidence="2" id="KW-0233">DNA recombination</keyword>
<dbReference type="GO" id="GO:0120230">
    <property type="term" value="F:recombinase activator activity"/>
    <property type="evidence" value="ECO:0007669"/>
    <property type="project" value="TreeGrafter"/>
</dbReference>
<sequence length="119" mass="13632">MSQLTNEQIRAKLVALAEETAGYEQRLVILRSGGTKVITKEEKKQIDAAYETNRKLWAKRKRMALFPDCNDLWSPVPGRATRSSTIYLVLLRNTCREELGIETDAELGLDFNKEPSEFR</sequence>
<organism evidence="5 6">
    <name type="scientific">Olpidium bornovanus</name>
    <dbReference type="NCBI Taxonomy" id="278681"/>
    <lineage>
        <taxon>Eukaryota</taxon>
        <taxon>Fungi</taxon>
        <taxon>Fungi incertae sedis</taxon>
        <taxon>Olpidiomycota</taxon>
        <taxon>Olpidiomycotina</taxon>
        <taxon>Olpidiomycetes</taxon>
        <taxon>Olpidiales</taxon>
        <taxon>Olpidiaceae</taxon>
        <taxon>Olpidium</taxon>
    </lineage>
</organism>
<evidence type="ECO:0000256" key="4">
    <source>
        <dbReference type="ARBA" id="ARBA00023254"/>
    </source>
</evidence>
<dbReference type="GO" id="GO:0000709">
    <property type="term" value="P:meiotic joint molecule formation"/>
    <property type="evidence" value="ECO:0007669"/>
    <property type="project" value="TreeGrafter"/>
</dbReference>